<dbReference type="CDD" id="cd07302">
    <property type="entry name" value="CHD"/>
    <property type="match status" value="1"/>
</dbReference>
<evidence type="ECO:0000259" key="2">
    <source>
        <dbReference type="PROSITE" id="PS50125"/>
    </source>
</evidence>
<dbReference type="RefSeq" id="WP_207561568.1">
    <property type="nucleotide sequence ID" value="NZ_CP046072.1"/>
</dbReference>
<evidence type="ECO:0000313" key="3">
    <source>
        <dbReference type="EMBL" id="QSZ42757.1"/>
    </source>
</evidence>
<keyword evidence="1" id="KW-0812">Transmembrane</keyword>
<feature type="domain" description="Guanylate cyclase" evidence="2">
    <location>
        <begin position="456"/>
        <end position="589"/>
    </location>
</feature>
<feature type="transmembrane region" description="Helical" evidence="1">
    <location>
        <begin position="365"/>
        <end position="384"/>
    </location>
</feature>
<dbReference type="InterPro" id="IPR007890">
    <property type="entry name" value="CHASE2"/>
</dbReference>
<dbReference type="PANTHER" id="PTHR43081">
    <property type="entry name" value="ADENYLATE CYCLASE, TERMINAL-DIFFERENTIATION SPECIFIC-RELATED"/>
    <property type="match status" value="1"/>
</dbReference>
<keyword evidence="1" id="KW-1133">Transmembrane helix</keyword>
<evidence type="ECO:0000256" key="1">
    <source>
        <dbReference type="SAM" id="Phobius"/>
    </source>
</evidence>
<dbReference type="GO" id="GO:0035556">
    <property type="term" value="P:intracellular signal transduction"/>
    <property type="evidence" value="ECO:0007669"/>
    <property type="project" value="InterPro"/>
</dbReference>
<dbReference type="Pfam" id="PF00211">
    <property type="entry name" value="Guanylate_cyc"/>
    <property type="match status" value="1"/>
</dbReference>
<dbReference type="EMBL" id="CP046072">
    <property type="protein sequence ID" value="QSZ42757.1"/>
    <property type="molecule type" value="Genomic_DNA"/>
</dbReference>
<proteinExistence type="predicted"/>
<dbReference type="SUPFAM" id="SSF55073">
    <property type="entry name" value="Nucleotide cyclase"/>
    <property type="match status" value="1"/>
</dbReference>
<name>A0A975GDN0_9BACT</name>
<reference evidence="3" key="2">
    <citation type="submission" date="2021-04" db="EMBL/GenBank/DDBJ databases">
        <title>Isolation and characterization of a novel species of the genus Sulfurimonas.</title>
        <authorList>
            <person name="Fukui M."/>
        </authorList>
    </citation>
    <scope>NUCLEOTIDE SEQUENCE</scope>
    <source>
        <strain evidence="3">H1576</strain>
    </source>
</reference>
<dbReference type="PROSITE" id="PS50125">
    <property type="entry name" value="GUANYLATE_CYCLASE_2"/>
    <property type="match status" value="1"/>
</dbReference>
<dbReference type="InterPro" id="IPR029787">
    <property type="entry name" value="Nucleotide_cyclase"/>
</dbReference>
<evidence type="ECO:0000313" key="4">
    <source>
        <dbReference type="Proteomes" id="UP000671852"/>
    </source>
</evidence>
<feature type="transmembrane region" description="Helical" evidence="1">
    <location>
        <begin position="390"/>
        <end position="415"/>
    </location>
</feature>
<dbReference type="Pfam" id="PF05226">
    <property type="entry name" value="CHASE2"/>
    <property type="match status" value="1"/>
</dbReference>
<sequence length="708" mass="80107">MKIYIYKILIAILLAISLSLAYLYMPQSFFSLDNRLRDFLFIIRGELPKNNQVVIVDIDEKALKEHGQWPWQRDLVSELLYNLSDAGAGIIGLDIVFAEEDRTSPHRFKKKFPELSDELENYDEILAATLSQTPVIGGFIFTFDENDEENTPMIPAIFLEKGMTKDTILQPKGIVLNIETLQDAMYSSGFFNNTPDEGGMIRSIPLLMKYDGVLYPSLVLEMIRIYSGVTKVEVFGDDAGASNVVFGEYNVPLDKVGRLSVNFRGKGKYFKHVSAADILSGDFNSTDIENKFVIIGTSAVGLFDLRSIPFDSAIAGVEVHANAIDNILQGDFLRKPAEIVVYDLMIIWGTIFLFTILFAIIRSWFIIPIAVVSIYGFYELYYWLLFGEGILINILFPLMAYSLTLVVSVGIDYIVVSGQKEEVKRVLGKKVSPEVMDYLLKHSSDELTKSKEVEVSILFSDIRSFTAISEKVGSPDKLIKMLNEYMTPMVDNIVEHKGTIDKFIGDAVMAYWNAPVKVENHADKAVQSAIEQIEKLQEINTFIKPKYDVEIMIGIGIHTGNVTAGDMGSVGRSDYTIIGDNVNLASRLEGLTKLYNAQILISNATFQELVGEYRIRPIDFVEVKGRHKVVEIYEVLCSNKLIPDEELDLYAKALKLFRSAELNKAYDIFLRLENENPSKLYEFYIARCLDYIENPNKEFSPVFKMRRK</sequence>
<dbReference type="PANTHER" id="PTHR43081:SF1">
    <property type="entry name" value="ADENYLATE CYCLASE, TERMINAL-DIFFERENTIATION SPECIFIC"/>
    <property type="match status" value="1"/>
</dbReference>
<dbReference type="InterPro" id="IPR050697">
    <property type="entry name" value="Adenylyl/Guanylyl_Cyclase_3/4"/>
</dbReference>
<dbReference type="Gene3D" id="3.30.70.1230">
    <property type="entry name" value="Nucleotide cyclase"/>
    <property type="match status" value="1"/>
</dbReference>
<reference evidence="3" key="1">
    <citation type="submission" date="2019-11" db="EMBL/GenBank/DDBJ databases">
        <authorList>
            <person name="Kojima H."/>
        </authorList>
    </citation>
    <scope>NUCLEOTIDE SEQUENCE</scope>
    <source>
        <strain evidence="3">H1576</strain>
    </source>
</reference>
<feature type="transmembrane region" description="Helical" evidence="1">
    <location>
        <begin position="339"/>
        <end position="358"/>
    </location>
</feature>
<keyword evidence="1" id="KW-0472">Membrane</keyword>
<dbReference type="AlphaFoldDB" id="A0A975GDN0"/>
<dbReference type="Proteomes" id="UP000671852">
    <property type="component" value="Chromosome"/>
</dbReference>
<dbReference type="KEGG" id="saqt:GJV85_11745"/>
<dbReference type="SMART" id="SM01080">
    <property type="entry name" value="CHASE2"/>
    <property type="match status" value="1"/>
</dbReference>
<accession>A0A975GDN0</accession>
<dbReference type="SMART" id="SM00044">
    <property type="entry name" value="CYCc"/>
    <property type="match status" value="1"/>
</dbReference>
<dbReference type="GO" id="GO:0006171">
    <property type="term" value="P:cAMP biosynthetic process"/>
    <property type="evidence" value="ECO:0007669"/>
    <property type="project" value="TreeGrafter"/>
</dbReference>
<protein>
    <submittedName>
        <fullName evidence="3">CHASE2 domain-containing protein</fullName>
    </submittedName>
</protein>
<gene>
    <name evidence="3" type="ORF">GJV85_11745</name>
</gene>
<dbReference type="InterPro" id="IPR001054">
    <property type="entry name" value="A/G_cyclase"/>
</dbReference>
<organism evidence="3 4">
    <name type="scientific">Sulfurimonas aquatica</name>
    <dbReference type="NCBI Taxonomy" id="2672570"/>
    <lineage>
        <taxon>Bacteria</taxon>
        <taxon>Pseudomonadati</taxon>
        <taxon>Campylobacterota</taxon>
        <taxon>Epsilonproteobacteria</taxon>
        <taxon>Campylobacterales</taxon>
        <taxon>Sulfurimonadaceae</taxon>
        <taxon>Sulfurimonas</taxon>
    </lineage>
</organism>
<keyword evidence="4" id="KW-1185">Reference proteome</keyword>
<dbReference type="GO" id="GO:0004016">
    <property type="term" value="F:adenylate cyclase activity"/>
    <property type="evidence" value="ECO:0007669"/>
    <property type="project" value="UniProtKB-ARBA"/>
</dbReference>